<evidence type="ECO:0000256" key="2">
    <source>
        <dbReference type="ARBA" id="ARBA00006727"/>
    </source>
</evidence>
<organism evidence="4 5">
    <name type="scientific">Botrytis porri</name>
    <dbReference type="NCBI Taxonomy" id="87229"/>
    <lineage>
        <taxon>Eukaryota</taxon>
        <taxon>Fungi</taxon>
        <taxon>Dikarya</taxon>
        <taxon>Ascomycota</taxon>
        <taxon>Pezizomycotina</taxon>
        <taxon>Leotiomycetes</taxon>
        <taxon>Helotiales</taxon>
        <taxon>Sclerotiniaceae</taxon>
        <taxon>Botrytis</taxon>
    </lineage>
</organism>
<dbReference type="PANTHER" id="PTHR11360:SF287">
    <property type="entry name" value="MFS MONOCARBOXYLATE TRANSPORTER"/>
    <property type="match status" value="1"/>
</dbReference>
<feature type="transmembrane region" description="Helical" evidence="3">
    <location>
        <begin position="470"/>
        <end position="490"/>
    </location>
</feature>
<dbReference type="GO" id="GO:0016020">
    <property type="term" value="C:membrane"/>
    <property type="evidence" value="ECO:0007669"/>
    <property type="project" value="UniProtKB-SubCell"/>
</dbReference>
<keyword evidence="3" id="KW-1133">Transmembrane helix</keyword>
<dbReference type="Gene3D" id="1.20.1250.20">
    <property type="entry name" value="MFS general substrate transporter like domains"/>
    <property type="match status" value="2"/>
</dbReference>
<feature type="transmembrane region" description="Helical" evidence="3">
    <location>
        <begin position="139"/>
        <end position="160"/>
    </location>
</feature>
<name>A0A4Z1L4X4_9HELO</name>
<dbReference type="InterPro" id="IPR011701">
    <property type="entry name" value="MFS"/>
</dbReference>
<comment type="similarity">
    <text evidence="2">Belongs to the major facilitator superfamily. Monocarboxylate porter (TC 2.A.1.13) family.</text>
</comment>
<dbReference type="SUPFAM" id="SSF103473">
    <property type="entry name" value="MFS general substrate transporter"/>
    <property type="match status" value="1"/>
</dbReference>
<gene>
    <name evidence="4" type="ORF">BPOR_0017g00340</name>
</gene>
<evidence type="ECO:0000313" key="5">
    <source>
        <dbReference type="Proteomes" id="UP000297280"/>
    </source>
</evidence>
<evidence type="ECO:0000313" key="4">
    <source>
        <dbReference type="EMBL" id="TGO91852.1"/>
    </source>
</evidence>
<comment type="subcellular location">
    <subcellularLocation>
        <location evidence="1">Membrane</location>
        <topology evidence="1">Multi-pass membrane protein</topology>
    </subcellularLocation>
</comment>
<feature type="transmembrane region" description="Helical" evidence="3">
    <location>
        <begin position="260"/>
        <end position="279"/>
    </location>
</feature>
<keyword evidence="5" id="KW-1185">Reference proteome</keyword>
<reference evidence="4 5" key="1">
    <citation type="submission" date="2017-12" db="EMBL/GenBank/DDBJ databases">
        <title>Comparative genomics of Botrytis spp.</title>
        <authorList>
            <person name="Valero-Jimenez C.A."/>
            <person name="Tapia P."/>
            <person name="Veloso J."/>
            <person name="Silva-Moreno E."/>
            <person name="Staats M."/>
            <person name="Valdes J.H."/>
            <person name="Van Kan J.A.L."/>
        </authorList>
    </citation>
    <scope>NUCLEOTIDE SEQUENCE [LARGE SCALE GENOMIC DNA]</scope>
    <source>
        <strain evidence="4 5">MUCL3349</strain>
    </source>
</reference>
<feature type="transmembrane region" description="Helical" evidence="3">
    <location>
        <begin position="303"/>
        <end position="320"/>
    </location>
</feature>
<dbReference type="GO" id="GO:0022857">
    <property type="term" value="F:transmembrane transporter activity"/>
    <property type="evidence" value="ECO:0007669"/>
    <property type="project" value="InterPro"/>
</dbReference>
<feature type="transmembrane region" description="Helical" evidence="3">
    <location>
        <begin position="194"/>
        <end position="215"/>
    </location>
</feature>
<dbReference type="InterPro" id="IPR050327">
    <property type="entry name" value="Proton-linked_MCT"/>
</dbReference>
<dbReference type="OrthoDB" id="2213137at2759"/>
<feature type="transmembrane region" description="Helical" evidence="3">
    <location>
        <begin position="428"/>
        <end position="450"/>
    </location>
</feature>
<feature type="transmembrane region" description="Helical" evidence="3">
    <location>
        <begin position="172"/>
        <end position="188"/>
    </location>
</feature>
<feature type="transmembrane region" description="Helical" evidence="3">
    <location>
        <begin position="395"/>
        <end position="416"/>
    </location>
</feature>
<dbReference type="EMBL" id="PQXO01000017">
    <property type="protein sequence ID" value="TGO91852.1"/>
    <property type="molecule type" value="Genomic_DNA"/>
</dbReference>
<dbReference type="Pfam" id="PF07690">
    <property type="entry name" value="MFS_1"/>
    <property type="match status" value="1"/>
</dbReference>
<accession>A0A4Z1L4X4</accession>
<proteinExistence type="inferred from homology"/>
<feature type="transmembrane region" description="Helical" evidence="3">
    <location>
        <begin position="367"/>
        <end position="389"/>
    </location>
</feature>
<dbReference type="PANTHER" id="PTHR11360">
    <property type="entry name" value="MONOCARBOXYLATE TRANSPORTER"/>
    <property type="match status" value="1"/>
</dbReference>
<evidence type="ECO:0000256" key="3">
    <source>
        <dbReference type="SAM" id="Phobius"/>
    </source>
</evidence>
<comment type="caution">
    <text evidence="4">The sequence shown here is derived from an EMBL/GenBank/DDBJ whole genome shotgun (WGS) entry which is preliminary data.</text>
</comment>
<keyword evidence="3" id="KW-0472">Membrane</keyword>
<evidence type="ECO:0000256" key="1">
    <source>
        <dbReference type="ARBA" id="ARBA00004141"/>
    </source>
</evidence>
<feature type="transmembrane region" description="Helical" evidence="3">
    <location>
        <begin position="340"/>
        <end position="360"/>
    </location>
</feature>
<feature type="transmembrane region" description="Helical" evidence="3">
    <location>
        <begin position="227"/>
        <end position="248"/>
    </location>
</feature>
<sequence>MKSYTSHHRNESESAISSNLPVELQLFDNPHQRHSTSYSMTNSNVENLESANATDIDADARRVGVGIRSTSDTEAELQAEDPERVYQQLKPVDGGPAAWRLLIAAFVFEAILWGFPISFGVFQDYYFTLPQFSTSKSQIALIGTISQGLCYLGAPLSASLTKRFPKHQTHQIWLGLPICISGLIAGSFCDSVQGLIWTQGVMYGCGFLILTYPIISMINEWWIARKGMAFGLISAASGVSGAGMPFIIQFLLEKYGYKTALRIIVVGITILTVPLLPLLKGRLPPSERSRLARTNWGFLKNKLFYIYGSATLIYGMGFFYPGVYLPSFATNIGLSGTQGAAILAVMSVAQVAGQFACGYLSDKNFSVNALAVGCTIMATVSSLLLWSFAKSTGLLIAYGIVYGFFGYGFSTMRVAMGKLICSDPGSVVSIYSIFVCLQGVGNVLVGPISGGLLGERVVLGGYRVERYRDMVIYTGCCMAGCAGVISGWWLRRSGKAGRAVM</sequence>
<dbReference type="AlphaFoldDB" id="A0A4Z1L4X4"/>
<feature type="transmembrane region" description="Helical" evidence="3">
    <location>
        <begin position="97"/>
        <end position="119"/>
    </location>
</feature>
<keyword evidence="3" id="KW-0812">Transmembrane</keyword>
<evidence type="ECO:0008006" key="6">
    <source>
        <dbReference type="Google" id="ProtNLM"/>
    </source>
</evidence>
<protein>
    <recommendedName>
        <fullName evidence="6">Major facilitator superfamily (MFS) profile domain-containing protein</fullName>
    </recommendedName>
</protein>
<dbReference type="InterPro" id="IPR036259">
    <property type="entry name" value="MFS_trans_sf"/>
</dbReference>
<dbReference type="Proteomes" id="UP000297280">
    <property type="component" value="Unassembled WGS sequence"/>
</dbReference>